<keyword evidence="3" id="KW-1185">Reference proteome</keyword>
<feature type="domain" description="Glycosyltransferase subfamily 4-like N-terminal" evidence="1">
    <location>
        <begin position="21"/>
        <end position="174"/>
    </location>
</feature>
<dbReference type="EMBL" id="JAAAMV010000005">
    <property type="protein sequence ID" value="NBD24204.1"/>
    <property type="molecule type" value="Genomic_DNA"/>
</dbReference>
<evidence type="ECO:0000313" key="2">
    <source>
        <dbReference type="EMBL" id="NBD24204.1"/>
    </source>
</evidence>
<reference evidence="2 3" key="1">
    <citation type="submission" date="2020-01" db="EMBL/GenBank/DDBJ databases">
        <title>Paenibacillus soybeanensis sp. nov. isolated from the nodules of soybean (Glycine max(L.) Merr).</title>
        <authorList>
            <person name="Wang H."/>
        </authorList>
    </citation>
    <scope>NUCLEOTIDE SEQUENCE [LARGE SCALE GENOMIC DNA]</scope>
    <source>
        <strain evidence="2 3">T1</strain>
    </source>
</reference>
<dbReference type="InterPro" id="IPR028098">
    <property type="entry name" value="Glyco_trans_4-like_N"/>
</dbReference>
<comment type="caution">
    <text evidence="2">The sequence shown here is derived from an EMBL/GenBank/DDBJ whole genome shotgun (WGS) entry which is preliminary data.</text>
</comment>
<gene>
    <name evidence="2" type="ORF">GT019_09985</name>
</gene>
<dbReference type="RefSeq" id="WP_161743008.1">
    <property type="nucleotide sequence ID" value="NZ_JAAAMV010000005.1"/>
</dbReference>
<dbReference type="Pfam" id="PF13439">
    <property type="entry name" value="Glyco_transf_4"/>
    <property type="match status" value="1"/>
</dbReference>
<evidence type="ECO:0000313" key="3">
    <source>
        <dbReference type="Proteomes" id="UP000665561"/>
    </source>
</evidence>
<evidence type="ECO:0000259" key="1">
    <source>
        <dbReference type="Pfam" id="PF13439"/>
    </source>
</evidence>
<organism evidence="2 3">
    <name type="scientific">Paenibacillus glycinis</name>
    <dbReference type="NCBI Taxonomy" id="2697035"/>
    <lineage>
        <taxon>Bacteria</taxon>
        <taxon>Bacillati</taxon>
        <taxon>Bacillota</taxon>
        <taxon>Bacilli</taxon>
        <taxon>Bacillales</taxon>
        <taxon>Paenibacillaceae</taxon>
        <taxon>Paenibacillus</taxon>
    </lineage>
</organism>
<dbReference type="Gene3D" id="3.40.50.2000">
    <property type="entry name" value="Glycogen Phosphorylase B"/>
    <property type="match status" value="2"/>
</dbReference>
<sequence length="363" mass="41843">MKIAYLIHWNEGPESGVYKKVANQMSEWKKLGHDVTLFLFTHNDRHEWSSASSGIPVVVQTYRGFRKRFSEFRKLVKAVEAWMPDVIYHRFDLYYYSLPYLLKKFPSVLEINTNDLTEMRLEMNFRYYYHLWTRGKVLAAAAGFVFVSGELAEERHFKRYVKDRIVIGNGIHLDSVKPVRPADNEYPRFVFIGSSGQSWHGVDVIAELAAVRPLWQFDLIGVNRAELPEPVPANMAFHGTMTKEHYQGLMDRADIALGTLALYRKQMDEASPLKVREYLANGLPVIIGYRETDFPDAAAAPFILELPNKPGSISAAMGKIEDFVRIWTGKRVNREAIRHLDTGVKEVIRVDYMRHISEKGERT</sequence>
<proteinExistence type="predicted"/>
<dbReference type="Proteomes" id="UP000665561">
    <property type="component" value="Unassembled WGS sequence"/>
</dbReference>
<accession>A0ABW9XNK5</accession>
<name>A0ABW9XNK5_9BACL</name>
<protein>
    <submittedName>
        <fullName evidence="2">Glycosyltransferase</fullName>
    </submittedName>
</protein>
<dbReference type="SUPFAM" id="SSF53756">
    <property type="entry name" value="UDP-Glycosyltransferase/glycogen phosphorylase"/>
    <property type="match status" value="1"/>
</dbReference>